<feature type="chain" id="PRO_5020021383" evidence="2">
    <location>
        <begin position="17"/>
        <end position="132"/>
    </location>
</feature>
<accession>A0A4D5RYM3</accession>
<feature type="signal peptide" evidence="2">
    <location>
        <begin position="1"/>
        <end position="16"/>
    </location>
</feature>
<dbReference type="AlphaFoldDB" id="A0A4D5RYM3"/>
<organism evidence="3">
    <name type="scientific">Ixodes scapularis</name>
    <name type="common">Black-legged tick</name>
    <name type="synonym">Deer tick</name>
    <dbReference type="NCBI Taxonomy" id="6945"/>
    <lineage>
        <taxon>Eukaryota</taxon>
        <taxon>Metazoa</taxon>
        <taxon>Ecdysozoa</taxon>
        <taxon>Arthropoda</taxon>
        <taxon>Chelicerata</taxon>
        <taxon>Arachnida</taxon>
        <taxon>Acari</taxon>
        <taxon>Parasitiformes</taxon>
        <taxon>Ixodida</taxon>
        <taxon>Ixodoidea</taxon>
        <taxon>Ixodidae</taxon>
        <taxon>Ixodinae</taxon>
        <taxon>Ixodes</taxon>
    </lineage>
</organism>
<feature type="compositionally biased region" description="Polar residues" evidence="1">
    <location>
        <begin position="52"/>
        <end position="61"/>
    </location>
</feature>
<proteinExistence type="predicted"/>
<reference evidence="3" key="1">
    <citation type="submission" date="2019-04" db="EMBL/GenBank/DDBJ databases">
        <title>An insight into the mialome of Ixodes scapularis.</title>
        <authorList>
            <person name="Ribeiro J.M."/>
            <person name="Mather T.N."/>
            <person name="Karim S."/>
        </authorList>
    </citation>
    <scope>NUCLEOTIDE SEQUENCE</scope>
</reference>
<protein>
    <submittedName>
        <fullName evidence="3">Putative secreted protein</fullName>
    </submittedName>
</protein>
<feature type="region of interest" description="Disordered" evidence="1">
    <location>
        <begin position="45"/>
        <end position="66"/>
    </location>
</feature>
<name>A0A4D5RYM3_IXOSC</name>
<keyword evidence="2" id="KW-0732">Signal</keyword>
<evidence type="ECO:0000256" key="1">
    <source>
        <dbReference type="SAM" id="MobiDB-lite"/>
    </source>
</evidence>
<sequence length="132" mass="13585">MLLVVAILAVGYGSSGEDNERTQASLSSLASQPVAAGVSVDWPTGEQAAAEQASTDSTSAAVSPPGSRRAAALHRCGMTSRVTGDKNKDVHAHSSRGHVPGTIQCQLSIFKGALSLRENSAFSIPSLKKIVL</sequence>
<evidence type="ECO:0000313" key="3">
    <source>
        <dbReference type="EMBL" id="MOY42433.1"/>
    </source>
</evidence>
<evidence type="ECO:0000256" key="2">
    <source>
        <dbReference type="SAM" id="SignalP"/>
    </source>
</evidence>
<dbReference type="EMBL" id="GHJT01008462">
    <property type="protein sequence ID" value="MOY42433.1"/>
    <property type="molecule type" value="Transcribed_RNA"/>
</dbReference>